<dbReference type="PANTHER" id="PTHR43297">
    <property type="entry name" value="OLIGOPEPTIDE TRANSPORT ATP-BINDING PROTEIN APPD"/>
    <property type="match status" value="1"/>
</dbReference>
<dbReference type="KEGG" id="spoa:EQM13_17755"/>
<evidence type="ECO:0000313" key="9">
    <source>
        <dbReference type="EMBL" id="QAT63275.1"/>
    </source>
</evidence>
<dbReference type="Gene3D" id="3.40.50.300">
    <property type="entry name" value="P-loop containing nucleotide triphosphate hydrolases"/>
    <property type="match status" value="1"/>
</dbReference>
<evidence type="ECO:0000313" key="10">
    <source>
        <dbReference type="Proteomes" id="UP000287969"/>
    </source>
</evidence>
<dbReference type="InterPro" id="IPR003593">
    <property type="entry name" value="AAA+_ATPase"/>
</dbReference>
<evidence type="ECO:0000256" key="2">
    <source>
        <dbReference type="ARBA" id="ARBA00005417"/>
    </source>
</evidence>
<comment type="subcellular location">
    <subcellularLocation>
        <location evidence="1">Cell membrane</location>
        <topology evidence="1">Peripheral membrane protein</topology>
    </subcellularLocation>
</comment>
<dbReference type="Proteomes" id="UP000287969">
    <property type="component" value="Chromosome"/>
</dbReference>
<sequence>MSDNLLSVNSLSVGFKKDKKIINVLDRVSFNMKKGEILGIVGESGCGKSLTSLSIMKLLPQNAVITEGEINFKGKDIVKCPMDEIINIRGEKIAMIFQEPMTSLNPVYRIGDQICEMLMLHKKIKKKEAMDIVIERLKLVSIPSPEKVIYQYPHELSGGMRQRIMIAMAMACSPQLLIADEPTTALDVTIQSQILHLMKNLKDRLSSSVLLITHDLGVIAEMCTDVVVMYAGRTVESANVYDLFKNPAHPYTVGLLRSLPTINENRKRLYTIPGTVPSPEEFSRGCRFACRCEFVQDKCFNEPPTYVDLGNDHKVSCWMKIS</sequence>
<dbReference type="Pfam" id="PF00005">
    <property type="entry name" value="ABC_tran"/>
    <property type="match status" value="1"/>
</dbReference>
<dbReference type="GO" id="GO:0016887">
    <property type="term" value="F:ATP hydrolysis activity"/>
    <property type="evidence" value="ECO:0007669"/>
    <property type="project" value="InterPro"/>
</dbReference>
<dbReference type="InterPro" id="IPR003439">
    <property type="entry name" value="ABC_transporter-like_ATP-bd"/>
</dbReference>
<evidence type="ECO:0000256" key="6">
    <source>
        <dbReference type="ARBA" id="ARBA00022840"/>
    </source>
</evidence>
<dbReference type="SMART" id="SM00382">
    <property type="entry name" value="AAA"/>
    <property type="match status" value="1"/>
</dbReference>
<dbReference type="InterPro" id="IPR017871">
    <property type="entry name" value="ABC_transporter-like_CS"/>
</dbReference>
<keyword evidence="3" id="KW-0813">Transport</keyword>
<reference evidence="10" key="1">
    <citation type="submission" date="2019-01" db="EMBL/GenBank/DDBJ databases">
        <title>Draft genomes of a novel of Sporanaerobacter strains.</title>
        <authorList>
            <person name="Ma S."/>
        </authorList>
    </citation>
    <scope>NUCLEOTIDE SEQUENCE [LARGE SCALE GENOMIC DNA]</scope>
    <source>
        <strain evidence="10">NJN-17</strain>
    </source>
</reference>
<dbReference type="InterPro" id="IPR050388">
    <property type="entry name" value="ABC_Ni/Peptide_Import"/>
</dbReference>
<dbReference type="EMBL" id="CP035282">
    <property type="protein sequence ID" value="QAT63275.1"/>
    <property type="molecule type" value="Genomic_DNA"/>
</dbReference>
<dbReference type="PROSITE" id="PS50893">
    <property type="entry name" value="ABC_TRANSPORTER_2"/>
    <property type="match status" value="1"/>
</dbReference>
<dbReference type="NCBIfam" id="TIGR01727">
    <property type="entry name" value="oligo_HPY"/>
    <property type="match status" value="1"/>
</dbReference>
<dbReference type="PANTHER" id="PTHR43297:SF2">
    <property type="entry name" value="DIPEPTIDE TRANSPORT ATP-BINDING PROTEIN DPPD"/>
    <property type="match status" value="1"/>
</dbReference>
<dbReference type="CDD" id="cd03257">
    <property type="entry name" value="ABC_NikE_OppD_transporters"/>
    <property type="match status" value="1"/>
</dbReference>
<dbReference type="PROSITE" id="PS00211">
    <property type="entry name" value="ABC_TRANSPORTER_1"/>
    <property type="match status" value="1"/>
</dbReference>
<evidence type="ECO:0000256" key="7">
    <source>
        <dbReference type="ARBA" id="ARBA00023136"/>
    </source>
</evidence>
<keyword evidence="5" id="KW-0547">Nucleotide-binding</keyword>
<dbReference type="FunFam" id="3.40.50.300:FF:000016">
    <property type="entry name" value="Oligopeptide ABC transporter ATP-binding component"/>
    <property type="match status" value="1"/>
</dbReference>
<gene>
    <name evidence="9" type="ORF">EQM13_17755</name>
</gene>
<organism evidence="9 10">
    <name type="scientific">Acidilutibacter cellobiosedens</name>
    <dbReference type="NCBI Taxonomy" id="2507161"/>
    <lineage>
        <taxon>Bacteria</taxon>
        <taxon>Bacillati</taxon>
        <taxon>Bacillota</taxon>
        <taxon>Tissierellia</taxon>
        <taxon>Tissierellales</taxon>
        <taxon>Acidilutibacteraceae</taxon>
        <taxon>Acidilutibacter</taxon>
    </lineage>
</organism>
<dbReference type="GO" id="GO:0005886">
    <property type="term" value="C:plasma membrane"/>
    <property type="evidence" value="ECO:0007669"/>
    <property type="project" value="UniProtKB-SubCell"/>
</dbReference>
<evidence type="ECO:0000256" key="1">
    <source>
        <dbReference type="ARBA" id="ARBA00004202"/>
    </source>
</evidence>
<evidence type="ECO:0000256" key="5">
    <source>
        <dbReference type="ARBA" id="ARBA00022741"/>
    </source>
</evidence>
<dbReference type="RefSeq" id="WP_128753399.1">
    <property type="nucleotide sequence ID" value="NZ_CP035282.1"/>
</dbReference>
<evidence type="ECO:0000259" key="8">
    <source>
        <dbReference type="PROSITE" id="PS50893"/>
    </source>
</evidence>
<accession>A0A410QH64</accession>
<keyword evidence="10" id="KW-1185">Reference proteome</keyword>
<keyword evidence="4" id="KW-1003">Cell membrane</keyword>
<feature type="domain" description="ABC transporter" evidence="8">
    <location>
        <begin position="8"/>
        <end position="256"/>
    </location>
</feature>
<protein>
    <submittedName>
        <fullName evidence="9">ABC transporter ATP-binding protein</fullName>
    </submittedName>
</protein>
<dbReference type="GO" id="GO:0005524">
    <property type="term" value="F:ATP binding"/>
    <property type="evidence" value="ECO:0007669"/>
    <property type="project" value="UniProtKB-KW"/>
</dbReference>
<evidence type="ECO:0000256" key="3">
    <source>
        <dbReference type="ARBA" id="ARBA00022448"/>
    </source>
</evidence>
<keyword evidence="6 9" id="KW-0067">ATP-binding</keyword>
<comment type="similarity">
    <text evidence="2">Belongs to the ABC transporter superfamily.</text>
</comment>
<dbReference type="InterPro" id="IPR013563">
    <property type="entry name" value="Oligopep_ABC_C"/>
</dbReference>
<dbReference type="GO" id="GO:0015833">
    <property type="term" value="P:peptide transport"/>
    <property type="evidence" value="ECO:0007669"/>
    <property type="project" value="InterPro"/>
</dbReference>
<dbReference type="OrthoDB" id="9806285at2"/>
<dbReference type="InterPro" id="IPR027417">
    <property type="entry name" value="P-loop_NTPase"/>
</dbReference>
<name>A0A410QH64_9FIRM</name>
<dbReference type="Pfam" id="PF08352">
    <property type="entry name" value="oligo_HPY"/>
    <property type="match status" value="1"/>
</dbReference>
<evidence type="ECO:0000256" key="4">
    <source>
        <dbReference type="ARBA" id="ARBA00022475"/>
    </source>
</evidence>
<keyword evidence="7" id="KW-0472">Membrane</keyword>
<dbReference type="SUPFAM" id="SSF52540">
    <property type="entry name" value="P-loop containing nucleoside triphosphate hydrolases"/>
    <property type="match status" value="1"/>
</dbReference>
<dbReference type="AlphaFoldDB" id="A0A410QH64"/>
<proteinExistence type="inferred from homology"/>